<feature type="domain" description="Ketoreductase" evidence="1">
    <location>
        <begin position="6"/>
        <end position="176"/>
    </location>
</feature>
<reference evidence="2 3" key="1">
    <citation type="submission" date="2017-06" db="EMBL/GenBank/DDBJ databases">
        <authorList>
            <person name="Kim H.J."/>
            <person name="Triplett B.A."/>
        </authorList>
    </citation>
    <scope>NUCLEOTIDE SEQUENCE [LARGE SCALE GENOMIC DNA]</scope>
    <source>
        <strain evidence="2 3">DSM 29052</strain>
    </source>
</reference>
<dbReference type="InterPro" id="IPR001509">
    <property type="entry name" value="Epimerase_deHydtase"/>
</dbReference>
<sequence length="307" mass="32215">MAKENNRVLVTGAGGFIGRHLVRALMDRGTPVIATDVGVLPPAAGVESYSADIRDTLRHAPAMARCGAVIHCGGISGPMLLADNPAEVIDINVRGTTGLLSLARDFGLRRFVGLSSVSTYGFTPDGGRPPVTEEAPLSASNAYGTSKAAADLILQSFATQHGLSATALRAGWVYGPGRVTDALIQPVVRSAHGERYELSEGGDHLLQFVHVADVVQAILLALDAKTLPSPAYNIDGDEVLTVREIVRLIAALAPGTSASVGPGLLPGTEVQGRIETDKARRELGWAPAIPFGSGLADYVEWLKEHPY</sequence>
<proteinExistence type="predicted"/>
<dbReference type="RefSeq" id="WP_089270624.1">
    <property type="nucleotide sequence ID" value="NZ_FZNN01000009.1"/>
</dbReference>
<dbReference type="PROSITE" id="PS00061">
    <property type="entry name" value="ADH_SHORT"/>
    <property type="match status" value="1"/>
</dbReference>
<dbReference type="InterPro" id="IPR050177">
    <property type="entry name" value="Lipid_A_modif_metabolic_enz"/>
</dbReference>
<dbReference type="PANTHER" id="PTHR43245">
    <property type="entry name" value="BIFUNCTIONAL POLYMYXIN RESISTANCE PROTEIN ARNA"/>
    <property type="match status" value="1"/>
</dbReference>
<dbReference type="Gene3D" id="3.40.50.720">
    <property type="entry name" value="NAD(P)-binding Rossmann-like Domain"/>
    <property type="match status" value="1"/>
</dbReference>
<accession>A0A238X3F5</accession>
<dbReference type="InterPro" id="IPR020904">
    <property type="entry name" value="Sc_DH/Rdtase_CS"/>
</dbReference>
<evidence type="ECO:0000259" key="1">
    <source>
        <dbReference type="SMART" id="SM00822"/>
    </source>
</evidence>
<protein>
    <submittedName>
        <fullName evidence="2">UDP-glucose 4-epimerase</fullName>
    </submittedName>
</protein>
<dbReference type="SMART" id="SM00822">
    <property type="entry name" value="PKS_KR"/>
    <property type="match status" value="1"/>
</dbReference>
<dbReference type="AlphaFoldDB" id="A0A238X3F5"/>
<dbReference type="Pfam" id="PF01370">
    <property type="entry name" value="Epimerase"/>
    <property type="match status" value="1"/>
</dbReference>
<dbReference type="EMBL" id="FZNN01000009">
    <property type="protein sequence ID" value="SNR53516.1"/>
    <property type="molecule type" value="Genomic_DNA"/>
</dbReference>
<gene>
    <name evidence="2" type="ORF">SAMN06265370_10934</name>
</gene>
<dbReference type="InterPro" id="IPR057326">
    <property type="entry name" value="KR_dom"/>
</dbReference>
<organism evidence="2 3">
    <name type="scientific">Puniceibacterium sediminis</name>
    <dbReference type="NCBI Taxonomy" id="1608407"/>
    <lineage>
        <taxon>Bacteria</taxon>
        <taxon>Pseudomonadati</taxon>
        <taxon>Pseudomonadota</taxon>
        <taxon>Alphaproteobacteria</taxon>
        <taxon>Rhodobacterales</taxon>
        <taxon>Paracoccaceae</taxon>
        <taxon>Puniceibacterium</taxon>
    </lineage>
</organism>
<keyword evidence="3" id="KW-1185">Reference proteome</keyword>
<name>A0A238X3F5_9RHOB</name>
<dbReference type="Proteomes" id="UP000198417">
    <property type="component" value="Unassembled WGS sequence"/>
</dbReference>
<evidence type="ECO:0000313" key="2">
    <source>
        <dbReference type="EMBL" id="SNR53516.1"/>
    </source>
</evidence>
<dbReference type="OrthoDB" id="367683at2"/>
<dbReference type="SUPFAM" id="SSF51735">
    <property type="entry name" value="NAD(P)-binding Rossmann-fold domains"/>
    <property type="match status" value="1"/>
</dbReference>
<evidence type="ECO:0000313" key="3">
    <source>
        <dbReference type="Proteomes" id="UP000198417"/>
    </source>
</evidence>
<dbReference type="InterPro" id="IPR036291">
    <property type="entry name" value="NAD(P)-bd_dom_sf"/>
</dbReference>